<keyword evidence="1" id="KW-0472">Membrane</keyword>
<feature type="transmembrane region" description="Helical" evidence="1">
    <location>
        <begin position="83"/>
        <end position="101"/>
    </location>
</feature>
<keyword evidence="3" id="KW-1185">Reference proteome</keyword>
<organism evidence="2 3">
    <name type="scientific">Tsukamurella sputi</name>
    <dbReference type="NCBI Taxonomy" id="2591848"/>
    <lineage>
        <taxon>Bacteria</taxon>
        <taxon>Bacillati</taxon>
        <taxon>Actinomycetota</taxon>
        <taxon>Actinomycetes</taxon>
        <taxon>Mycobacteriales</taxon>
        <taxon>Tsukamurellaceae</taxon>
        <taxon>Tsukamurella</taxon>
    </lineage>
</organism>
<protein>
    <submittedName>
        <fullName evidence="2">Uncharacterized protein</fullName>
    </submittedName>
</protein>
<evidence type="ECO:0000256" key="1">
    <source>
        <dbReference type="SAM" id="Phobius"/>
    </source>
</evidence>
<feature type="transmembrane region" description="Helical" evidence="1">
    <location>
        <begin position="20"/>
        <end position="47"/>
    </location>
</feature>
<evidence type="ECO:0000313" key="2">
    <source>
        <dbReference type="EMBL" id="TWS21893.1"/>
    </source>
</evidence>
<keyword evidence="1" id="KW-0812">Transmembrane</keyword>
<reference evidence="2 3" key="2">
    <citation type="submission" date="2019-08" db="EMBL/GenBank/DDBJ databases">
        <title>Tsukamurella conjunctivitidis sp. nov., Tsukamurella assacharolytica sp. nov. and Tsukamurella sputae sp. nov. isolated from patients with conjunctivitis, bacteraemia (lymphoma) and respiratory infection (sputum) in Hong Kong.</title>
        <authorList>
            <person name="Fok K.M.N."/>
            <person name="Fong J.Y.H."/>
        </authorList>
    </citation>
    <scope>NUCLEOTIDE SEQUENCE [LARGE SCALE GENOMIC DNA]</scope>
    <source>
        <strain evidence="2 3">HKU70</strain>
    </source>
</reference>
<keyword evidence="1" id="KW-1133">Transmembrane helix</keyword>
<name>A0A5C5RHN3_9ACTN</name>
<dbReference type="EMBL" id="VIGV01000014">
    <property type="protein sequence ID" value="TWS21893.1"/>
    <property type="molecule type" value="Genomic_DNA"/>
</dbReference>
<gene>
    <name evidence="2" type="ORF">FK268_22140</name>
</gene>
<proteinExistence type="predicted"/>
<feature type="transmembrane region" description="Helical" evidence="1">
    <location>
        <begin position="59"/>
        <end position="77"/>
    </location>
</feature>
<reference evidence="2 3" key="1">
    <citation type="submission" date="2019-06" db="EMBL/GenBank/DDBJ databases">
        <authorList>
            <person name="Teng J.L.L."/>
            <person name="Lee H.H."/>
            <person name="Lau S.K.P."/>
            <person name="Woo P.C.Y."/>
        </authorList>
    </citation>
    <scope>NUCLEOTIDE SEQUENCE [LARGE SCALE GENOMIC DNA]</scope>
    <source>
        <strain evidence="2 3">HKU70</strain>
    </source>
</reference>
<dbReference type="AlphaFoldDB" id="A0A5C5RHN3"/>
<accession>A0A5C5RHN3</accession>
<dbReference type="RefSeq" id="WP_146437621.1">
    <property type="nucleotide sequence ID" value="NZ_VIGV01000014.1"/>
</dbReference>
<comment type="caution">
    <text evidence="2">The sequence shown here is derived from an EMBL/GenBank/DDBJ whole genome shotgun (WGS) entry which is preliminary data.</text>
</comment>
<sequence>MIRVSIGPRVGGALYVPPVLVAASAGMLASSAETGLAAAMAASVLLMCLESTSSLRQRTGFCVVSFVFIVVALRAVIASGDRLRMSVVVMVAVAGAFTMWIQRRSAGGAVRSEELVGWTVADAERVLGYPKGLQPAGMATPTLVAVPEGAAPSDLGDPAVRADLVVTAVALDPAIPSITFGVAPPHTVRRRDVTREEMQAELVARVGGYPGSLRPERRVLGAPTPG</sequence>
<dbReference type="Proteomes" id="UP000319792">
    <property type="component" value="Unassembled WGS sequence"/>
</dbReference>
<evidence type="ECO:0000313" key="3">
    <source>
        <dbReference type="Proteomes" id="UP000319792"/>
    </source>
</evidence>
<dbReference type="OrthoDB" id="4775552at2"/>